<dbReference type="PROSITE" id="PS00217">
    <property type="entry name" value="SUGAR_TRANSPORT_2"/>
    <property type="match status" value="1"/>
</dbReference>
<evidence type="ECO:0000313" key="10">
    <source>
        <dbReference type="Proteomes" id="UP001321542"/>
    </source>
</evidence>
<feature type="region of interest" description="Disordered" evidence="6">
    <location>
        <begin position="497"/>
        <end position="524"/>
    </location>
</feature>
<feature type="transmembrane region" description="Helical" evidence="7">
    <location>
        <begin position="195"/>
        <end position="213"/>
    </location>
</feature>
<evidence type="ECO:0000256" key="5">
    <source>
        <dbReference type="ARBA" id="ARBA00023251"/>
    </source>
</evidence>
<dbReference type="InterPro" id="IPR005829">
    <property type="entry name" value="Sugar_transporter_CS"/>
</dbReference>
<dbReference type="EMBL" id="AP018448">
    <property type="protein sequence ID" value="BBC32800.1"/>
    <property type="molecule type" value="Genomic_DNA"/>
</dbReference>
<feature type="transmembrane region" description="Helical" evidence="7">
    <location>
        <begin position="294"/>
        <end position="319"/>
    </location>
</feature>
<keyword evidence="3 7" id="KW-1133">Transmembrane helix</keyword>
<dbReference type="InterPro" id="IPR020846">
    <property type="entry name" value="MFS_dom"/>
</dbReference>
<reference evidence="9 10" key="2">
    <citation type="journal article" date="2023" name="ChemBioChem">
        <title>Acyltransferase Domain Exchange between Two Independent Type I Polyketide Synthases in the Same Producer Strain of Macrolide Antibiotics.</title>
        <authorList>
            <person name="Kudo F."/>
            <person name="Kishikawa K."/>
            <person name="Tsuboi K."/>
            <person name="Kido T."/>
            <person name="Usui T."/>
            <person name="Hashimoto J."/>
            <person name="Shin-Ya K."/>
            <person name="Miyanaga A."/>
            <person name="Eguchi T."/>
        </authorList>
    </citation>
    <scope>NUCLEOTIDE SEQUENCE [LARGE SCALE GENOMIC DNA]</scope>
    <source>
        <strain evidence="9 10">A-8890</strain>
    </source>
</reference>
<feature type="transmembrane region" description="Helical" evidence="7">
    <location>
        <begin position="78"/>
        <end position="98"/>
    </location>
</feature>
<protein>
    <recommendedName>
        <fullName evidence="8">Major facilitator superfamily (MFS) profile domain-containing protein</fullName>
    </recommendedName>
</protein>
<feature type="transmembrane region" description="Helical" evidence="7">
    <location>
        <begin position="473"/>
        <end position="493"/>
    </location>
</feature>
<dbReference type="SUPFAM" id="SSF103473">
    <property type="entry name" value="MFS general substrate transporter"/>
    <property type="match status" value="1"/>
</dbReference>
<feature type="transmembrane region" description="Helical" evidence="7">
    <location>
        <begin position="262"/>
        <end position="282"/>
    </location>
</feature>
<dbReference type="PANTHER" id="PTHR42718">
    <property type="entry name" value="MAJOR FACILITATOR SUPERFAMILY MULTIDRUG TRANSPORTER MFSC"/>
    <property type="match status" value="1"/>
</dbReference>
<comment type="subcellular location">
    <subcellularLocation>
        <location evidence="1">Cell membrane</location>
        <topology evidence="1">Multi-pass membrane protein</topology>
    </subcellularLocation>
</comment>
<keyword evidence="10" id="KW-1185">Reference proteome</keyword>
<dbReference type="Pfam" id="PF07690">
    <property type="entry name" value="MFS_1"/>
    <property type="match status" value="1"/>
</dbReference>
<feature type="transmembrane region" description="Helical" evidence="7">
    <location>
        <begin position="351"/>
        <end position="376"/>
    </location>
</feature>
<feature type="compositionally biased region" description="Low complexity" evidence="6">
    <location>
        <begin position="498"/>
        <end position="524"/>
    </location>
</feature>
<dbReference type="Gene3D" id="1.20.1250.20">
    <property type="entry name" value="MFS general substrate transporter like domains"/>
    <property type="match status" value="1"/>
</dbReference>
<reference evidence="9 10" key="1">
    <citation type="journal article" date="2010" name="ChemBioChem">
        <title>Cloning and characterization of the biosynthetic gene cluster of 16-membered macrolide antibiotic FD-891: involvement of a dual functional cytochrome P450 monooxygenase catalyzing epoxidation and hydroxylation.</title>
        <authorList>
            <person name="Kudo F."/>
            <person name="Motegi A."/>
            <person name="Mizoue K."/>
            <person name="Eguchi T."/>
        </authorList>
    </citation>
    <scope>NUCLEOTIDE SEQUENCE [LARGE SCALE GENOMIC DNA]</scope>
    <source>
        <strain evidence="9 10">A-8890</strain>
    </source>
</reference>
<keyword evidence="2 7" id="KW-0812">Transmembrane</keyword>
<evidence type="ECO:0000256" key="1">
    <source>
        <dbReference type="ARBA" id="ARBA00004651"/>
    </source>
</evidence>
<evidence type="ECO:0000256" key="6">
    <source>
        <dbReference type="SAM" id="MobiDB-lite"/>
    </source>
</evidence>
<name>A0ABN5VHG3_9ACTN</name>
<evidence type="ECO:0000256" key="4">
    <source>
        <dbReference type="ARBA" id="ARBA00023136"/>
    </source>
</evidence>
<evidence type="ECO:0000256" key="3">
    <source>
        <dbReference type="ARBA" id="ARBA00022989"/>
    </source>
</evidence>
<dbReference type="InterPro" id="IPR011701">
    <property type="entry name" value="MFS"/>
</dbReference>
<dbReference type="Proteomes" id="UP001321542">
    <property type="component" value="Chromosome"/>
</dbReference>
<feature type="transmembrane region" description="Helical" evidence="7">
    <location>
        <begin position="134"/>
        <end position="158"/>
    </location>
</feature>
<keyword evidence="5" id="KW-0046">Antibiotic resistance</keyword>
<evidence type="ECO:0000256" key="2">
    <source>
        <dbReference type="ARBA" id="ARBA00022692"/>
    </source>
</evidence>
<evidence type="ECO:0000256" key="7">
    <source>
        <dbReference type="SAM" id="Phobius"/>
    </source>
</evidence>
<dbReference type="Gene3D" id="1.20.1720.10">
    <property type="entry name" value="Multidrug resistance protein D"/>
    <property type="match status" value="1"/>
</dbReference>
<feature type="domain" description="Major facilitator superfamily (MFS) profile" evidence="8">
    <location>
        <begin position="6"/>
        <end position="497"/>
    </location>
</feature>
<evidence type="ECO:0000259" key="8">
    <source>
        <dbReference type="PROSITE" id="PS50850"/>
    </source>
</evidence>
<feature type="transmembrane region" description="Helical" evidence="7">
    <location>
        <begin position="46"/>
        <end position="66"/>
    </location>
</feature>
<gene>
    <name evidence="9" type="ORF">SGFS_040940</name>
</gene>
<dbReference type="RefSeq" id="WP_286252106.1">
    <property type="nucleotide sequence ID" value="NZ_AP018448.1"/>
</dbReference>
<dbReference type="PANTHER" id="PTHR42718:SF49">
    <property type="entry name" value="EXPORT PROTEIN"/>
    <property type="match status" value="1"/>
</dbReference>
<accession>A0ABN5VHG3</accession>
<proteinExistence type="predicted"/>
<dbReference type="PROSITE" id="PS50850">
    <property type="entry name" value="MFS"/>
    <property type="match status" value="1"/>
</dbReference>
<feature type="transmembrane region" description="Helical" evidence="7">
    <location>
        <begin position="164"/>
        <end position="183"/>
    </location>
</feature>
<sequence>MSTGNPRATLAAACVVGPLMTLVVTGPSVAVPDIGADLHSSLAAAQWVVDGYMLTASSSLAAMGSLADRVGHRRMFTWGMAFFAFWMTVSGLANSILLLDLSRAIAGFGSGAALASITAILAQAFDGAARAKAFGLFGTFLGAGLAFGPAFGGALVNLWGWRSVFLVLAAVSALILLSTPLLPHSEPHKGPRFDWAGSFTFGFGVALFVLALVEGPGRGWTDPVVLGAAAGCLVLLAVFVTVERRTEHPMFDLGLFARPQFLAVCLVPLVLAFSFVALVIVLPPYLTSTSGMSALRIGVVLLLLTGPSLVMPALTGLLAQKVSQRALFMVLLGCSAVGAAWLTLVEPGASAAALAGPLLLLGIGYGISLGILDGAAVSAVEPERMGMAAGMFNTVRLASDAVSMAGLGALVTALTKSALDNGAVSAYPGGGEALTSRALQGGLTEAAEKLPTGEVRDRVVGAMADAYASGLHTTMWIVAAACAASAVAVGFLLSGTKPSGDAPAESSESSGGTASAAPEPASAH</sequence>
<dbReference type="CDD" id="cd17321">
    <property type="entry name" value="MFS_MMR_MDR_like"/>
    <property type="match status" value="1"/>
</dbReference>
<feature type="transmembrane region" description="Helical" evidence="7">
    <location>
        <begin position="326"/>
        <end position="345"/>
    </location>
</feature>
<keyword evidence="4 7" id="KW-0472">Membrane</keyword>
<feature type="transmembrane region" description="Helical" evidence="7">
    <location>
        <begin position="397"/>
        <end position="415"/>
    </location>
</feature>
<feature type="transmembrane region" description="Helical" evidence="7">
    <location>
        <begin position="225"/>
        <end position="242"/>
    </location>
</feature>
<organism evidence="9 10">
    <name type="scientific">Streptomyces graminofaciens</name>
    <dbReference type="NCBI Taxonomy" id="68212"/>
    <lineage>
        <taxon>Bacteria</taxon>
        <taxon>Bacillati</taxon>
        <taxon>Actinomycetota</taxon>
        <taxon>Actinomycetes</taxon>
        <taxon>Kitasatosporales</taxon>
        <taxon>Streptomycetaceae</taxon>
        <taxon>Streptomyces</taxon>
    </lineage>
</organism>
<feature type="transmembrane region" description="Helical" evidence="7">
    <location>
        <begin position="104"/>
        <end position="122"/>
    </location>
</feature>
<evidence type="ECO:0000313" key="9">
    <source>
        <dbReference type="EMBL" id="BBC32800.1"/>
    </source>
</evidence>
<dbReference type="InterPro" id="IPR036259">
    <property type="entry name" value="MFS_trans_sf"/>
</dbReference>